<dbReference type="InterPro" id="IPR036322">
    <property type="entry name" value="WD40_repeat_dom_sf"/>
</dbReference>
<evidence type="ECO:0000313" key="5">
    <source>
        <dbReference type="EMBL" id="KAL0482628.1"/>
    </source>
</evidence>
<evidence type="ECO:0008006" key="7">
    <source>
        <dbReference type="Google" id="ProtNLM"/>
    </source>
</evidence>
<name>A0AAW2YYU4_9EUKA</name>
<organism evidence="5 6">
    <name type="scientific">Acrasis kona</name>
    <dbReference type="NCBI Taxonomy" id="1008807"/>
    <lineage>
        <taxon>Eukaryota</taxon>
        <taxon>Discoba</taxon>
        <taxon>Heterolobosea</taxon>
        <taxon>Tetramitia</taxon>
        <taxon>Eutetramitia</taxon>
        <taxon>Acrasidae</taxon>
        <taxon>Acrasis</taxon>
    </lineage>
</organism>
<reference evidence="5 6" key="1">
    <citation type="submission" date="2024-03" db="EMBL/GenBank/DDBJ databases">
        <title>The Acrasis kona genome and developmental transcriptomes reveal deep origins of eukaryotic multicellular pathways.</title>
        <authorList>
            <person name="Sheikh S."/>
            <person name="Fu C.-J."/>
            <person name="Brown M.W."/>
            <person name="Baldauf S.L."/>
        </authorList>
    </citation>
    <scope>NUCLEOTIDE SEQUENCE [LARGE SCALE GENOMIC DNA]</scope>
    <source>
        <strain evidence="5 6">ATCC MYA-3509</strain>
    </source>
</reference>
<evidence type="ECO:0000256" key="4">
    <source>
        <dbReference type="SAM" id="MobiDB-lite"/>
    </source>
</evidence>
<evidence type="ECO:0000256" key="3">
    <source>
        <dbReference type="PROSITE-ProRule" id="PRU00221"/>
    </source>
</evidence>
<dbReference type="SUPFAM" id="SSF50978">
    <property type="entry name" value="WD40 repeat-like"/>
    <property type="match status" value="1"/>
</dbReference>
<protein>
    <recommendedName>
        <fullName evidence="7">WD repeat-containing protein 44</fullName>
    </recommendedName>
</protein>
<keyword evidence="6" id="KW-1185">Reference proteome</keyword>
<dbReference type="PROSITE" id="PS50294">
    <property type="entry name" value="WD_REPEATS_REGION"/>
    <property type="match status" value="2"/>
</dbReference>
<dbReference type="InterPro" id="IPR015943">
    <property type="entry name" value="WD40/YVTN_repeat-like_dom_sf"/>
</dbReference>
<dbReference type="EMBL" id="JAOPGA020000879">
    <property type="protein sequence ID" value="KAL0482628.1"/>
    <property type="molecule type" value="Genomic_DNA"/>
</dbReference>
<feature type="repeat" description="WD" evidence="3">
    <location>
        <begin position="289"/>
        <end position="329"/>
    </location>
</feature>
<dbReference type="Proteomes" id="UP001431209">
    <property type="component" value="Unassembled WGS sequence"/>
</dbReference>
<feature type="region of interest" description="Disordered" evidence="4">
    <location>
        <begin position="237"/>
        <end position="273"/>
    </location>
</feature>
<dbReference type="PANTHER" id="PTHR14221">
    <property type="entry name" value="WD REPEAT DOMAIN 44"/>
    <property type="match status" value="1"/>
</dbReference>
<keyword evidence="2" id="KW-0677">Repeat</keyword>
<feature type="repeat" description="WD" evidence="3">
    <location>
        <begin position="201"/>
        <end position="242"/>
    </location>
</feature>
<comment type="caution">
    <text evidence="5">The sequence shown here is derived from an EMBL/GenBank/DDBJ whole genome shotgun (WGS) entry which is preliminary data.</text>
</comment>
<dbReference type="PROSITE" id="PS00678">
    <property type="entry name" value="WD_REPEATS_1"/>
    <property type="match status" value="1"/>
</dbReference>
<dbReference type="InterPro" id="IPR019775">
    <property type="entry name" value="WD40_repeat_CS"/>
</dbReference>
<evidence type="ECO:0000313" key="6">
    <source>
        <dbReference type="Proteomes" id="UP001431209"/>
    </source>
</evidence>
<dbReference type="InterPro" id="IPR001680">
    <property type="entry name" value="WD40_rpt"/>
</dbReference>
<feature type="compositionally biased region" description="Polar residues" evidence="4">
    <location>
        <begin position="155"/>
        <end position="166"/>
    </location>
</feature>
<dbReference type="PANTHER" id="PTHR14221:SF0">
    <property type="entry name" value="WD REPEAT-CONTAINING PROTEIN 44"/>
    <property type="match status" value="1"/>
</dbReference>
<dbReference type="InterPro" id="IPR040324">
    <property type="entry name" value="WDR44/Dgr2"/>
</dbReference>
<gene>
    <name evidence="5" type="ORF">AKO1_014344</name>
</gene>
<proteinExistence type="predicted"/>
<dbReference type="PROSITE" id="PS50082">
    <property type="entry name" value="WD_REPEATS_2"/>
    <property type="match status" value="3"/>
</dbReference>
<feature type="repeat" description="WD" evidence="3">
    <location>
        <begin position="478"/>
        <end position="507"/>
    </location>
</feature>
<keyword evidence="1 3" id="KW-0853">WD repeat</keyword>
<evidence type="ECO:0000256" key="2">
    <source>
        <dbReference type="ARBA" id="ARBA00022737"/>
    </source>
</evidence>
<dbReference type="Pfam" id="PF00400">
    <property type="entry name" value="WD40"/>
    <property type="match status" value="4"/>
</dbReference>
<feature type="region of interest" description="Disordered" evidence="4">
    <location>
        <begin position="155"/>
        <end position="178"/>
    </location>
</feature>
<dbReference type="Gene3D" id="2.130.10.10">
    <property type="entry name" value="YVTN repeat-like/Quinoprotein amine dehydrogenase"/>
    <property type="match status" value="1"/>
</dbReference>
<sequence>MDTQQIHDGEVSPTEFNGIVSRPSVLSQLSEDEQSDDEYFEVDDVISPTEGGPIGDVVNVDPVNKTDEEILQDFVVKDLDTGNVSTLYQADTTLNPIYEHIVRKVKDYNDPTSPNSSVTSPTFTPPQTKTTRSHSIAELHKSNFLVNFQEKEAPQQQIQITASNQTEEPEEEETHDDSYIKVTATKKRLKQFSKLKKVQVINAHAGAIWVMKFNRSGQYLATGGQDGYVIIWKMNRKRRSSKPPPPVSTDTPLDELDGVQQINTDPDTSTSPTSNRGLFIVEAPYRKFLNGQSGDVLDLDWSKSNFLITSSMDKRVRVWHATREECLVTFLHSEIVTGVQFHPTNETLFITGSFDEKLRLFNLRQKALLFFADTKYMLTTVGFSGCGKIAMAGTFDGKCLFYQIGPTGMKKKTQIDVRSRRGKNKGRKVTGIVLTPDQSQVLVTTNDSRVRLYSLHDYSENCKYSGLDNQSSHIRATFDHSGKMIISGSEDHHVYLWNVMSEARTEGKNRVTSYESFCDHDSIVTNALFMNAVDDDSDNMNGRVIVTGDFRGELRVYENFGDPQPVKYHI</sequence>
<dbReference type="SMART" id="SM00320">
    <property type="entry name" value="WD40"/>
    <property type="match status" value="7"/>
</dbReference>
<feature type="compositionally biased region" description="Low complexity" evidence="4">
    <location>
        <begin position="264"/>
        <end position="273"/>
    </location>
</feature>
<accession>A0AAW2YYU4</accession>
<dbReference type="AlphaFoldDB" id="A0AAW2YYU4"/>
<feature type="compositionally biased region" description="Low complexity" evidence="4">
    <location>
        <begin position="111"/>
        <end position="128"/>
    </location>
</feature>
<feature type="region of interest" description="Disordered" evidence="4">
    <location>
        <begin position="108"/>
        <end position="134"/>
    </location>
</feature>
<evidence type="ECO:0000256" key="1">
    <source>
        <dbReference type="ARBA" id="ARBA00022574"/>
    </source>
</evidence>